<comment type="caution">
    <text evidence="3">The sequence shown here is derived from an EMBL/GenBank/DDBJ whole genome shotgun (WGS) entry which is preliminary data.</text>
</comment>
<reference evidence="3" key="1">
    <citation type="journal article" date="2021" name="PeerJ">
        <title>Extensive microbial diversity within the chicken gut microbiome revealed by metagenomics and culture.</title>
        <authorList>
            <person name="Gilroy R."/>
            <person name="Ravi A."/>
            <person name="Getino M."/>
            <person name="Pursley I."/>
            <person name="Horton D.L."/>
            <person name="Alikhan N.F."/>
            <person name="Baker D."/>
            <person name="Gharbi K."/>
            <person name="Hall N."/>
            <person name="Watson M."/>
            <person name="Adriaenssens E.M."/>
            <person name="Foster-Nyarko E."/>
            <person name="Jarju S."/>
            <person name="Secka A."/>
            <person name="Antonio M."/>
            <person name="Oren A."/>
            <person name="Chaudhuri R.R."/>
            <person name="La Ragione R."/>
            <person name="Hildebrand F."/>
            <person name="Pallen M.J."/>
        </authorList>
    </citation>
    <scope>NUCLEOTIDE SEQUENCE</scope>
    <source>
        <strain evidence="3">CHK189-11263</strain>
    </source>
</reference>
<feature type="transmembrane region" description="Helical" evidence="1">
    <location>
        <begin position="56"/>
        <end position="73"/>
    </location>
</feature>
<evidence type="ECO:0000313" key="3">
    <source>
        <dbReference type="EMBL" id="HJB57615.1"/>
    </source>
</evidence>
<keyword evidence="1" id="KW-0812">Transmembrane</keyword>
<name>A0A9D2S6T7_9FIRM</name>
<dbReference type="AlphaFoldDB" id="A0A9D2S6T7"/>
<organism evidence="3 4">
    <name type="scientific">Candidatus Flavonifractor intestinipullorum</name>
    <dbReference type="NCBI Taxonomy" id="2838587"/>
    <lineage>
        <taxon>Bacteria</taxon>
        <taxon>Bacillati</taxon>
        <taxon>Bacillota</taxon>
        <taxon>Clostridia</taxon>
        <taxon>Eubacteriales</taxon>
        <taxon>Oscillospiraceae</taxon>
        <taxon>Flavonifractor</taxon>
    </lineage>
</organism>
<reference evidence="3" key="2">
    <citation type="submission" date="2021-04" db="EMBL/GenBank/DDBJ databases">
        <authorList>
            <person name="Gilroy R."/>
        </authorList>
    </citation>
    <scope>NUCLEOTIDE SEQUENCE</scope>
    <source>
        <strain evidence="3">CHK189-11263</strain>
    </source>
</reference>
<dbReference type="Proteomes" id="UP000824208">
    <property type="component" value="Unassembled WGS sequence"/>
</dbReference>
<evidence type="ECO:0000259" key="2">
    <source>
        <dbReference type="Pfam" id="PF14317"/>
    </source>
</evidence>
<evidence type="ECO:0000313" key="4">
    <source>
        <dbReference type="Proteomes" id="UP000824208"/>
    </source>
</evidence>
<protein>
    <submittedName>
        <fullName evidence="3">YcxB family protein</fullName>
    </submittedName>
</protein>
<accession>A0A9D2S6T7</accession>
<proteinExistence type="predicted"/>
<dbReference type="InterPro" id="IPR025588">
    <property type="entry name" value="YcxB-like_C"/>
</dbReference>
<keyword evidence="1" id="KW-0472">Membrane</keyword>
<keyword evidence="1" id="KW-1133">Transmembrane helix</keyword>
<dbReference type="EMBL" id="DWYC01000078">
    <property type="protein sequence ID" value="HJB57615.1"/>
    <property type="molecule type" value="Genomic_DNA"/>
</dbReference>
<gene>
    <name evidence="3" type="ORF">H9714_08705</name>
</gene>
<dbReference type="Pfam" id="PF14317">
    <property type="entry name" value="YcxB"/>
    <property type="match status" value="1"/>
</dbReference>
<sequence>MEITCQTDYSQKALAAMSLAARKTIRRRSNRIWSIYAWVLSAVLLMSILVLHDSPLYTALEGALLVLLVTLQFKQDAFNAFFARRRLVPETRASRTVFYPDHYVVIFPAAETKWQYSRIRIPVETRDYFVLLLGKYHAHAVPKAALKGASPEEFRAFLAEKTGKAVRKIGRWKQP</sequence>
<feature type="domain" description="YcxB-like C-terminal" evidence="2">
    <location>
        <begin position="99"/>
        <end position="158"/>
    </location>
</feature>
<evidence type="ECO:0000256" key="1">
    <source>
        <dbReference type="SAM" id="Phobius"/>
    </source>
</evidence>
<feature type="transmembrane region" description="Helical" evidence="1">
    <location>
        <begin position="32"/>
        <end position="50"/>
    </location>
</feature>